<name>A5C5V7_VITVI</name>
<keyword evidence="5" id="KW-0030">Aminoacyl-tRNA synthetase</keyword>
<keyword evidence="2" id="KW-0547">Nucleotide-binding</keyword>
<dbReference type="Gene3D" id="1.10.287.10">
    <property type="entry name" value="S15/NS1, RNA-binding"/>
    <property type="match status" value="1"/>
</dbReference>
<dbReference type="InterPro" id="IPR000719">
    <property type="entry name" value="Prot_kinase_dom"/>
</dbReference>
<evidence type="ECO:0000256" key="4">
    <source>
        <dbReference type="ARBA" id="ARBA00022917"/>
    </source>
</evidence>
<dbReference type="PANTHER" id="PTHR22594">
    <property type="entry name" value="ASPARTYL/LYSYL-TRNA SYNTHETASE"/>
    <property type="match status" value="1"/>
</dbReference>
<dbReference type="PANTHER" id="PTHR22594:SF54">
    <property type="entry name" value="ASPARAGINE--TRNA LIGASE, CYTOPLASMIC 1-RELATED"/>
    <property type="match status" value="1"/>
</dbReference>
<evidence type="ECO:0000256" key="3">
    <source>
        <dbReference type="ARBA" id="ARBA00022840"/>
    </source>
</evidence>
<dbReference type="SUPFAM" id="SSF56112">
    <property type="entry name" value="Protein kinase-like (PK-like)"/>
    <property type="match status" value="1"/>
</dbReference>
<keyword evidence="4" id="KW-0648">Protein biosynthesis</keyword>
<dbReference type="GO" id="GO:0004672">
    <property type="term" value="F:protein kinase activity"/>
    <property type="evidence" value="ECO:0007669"/>
    <property type="project" value="InterPro"/>
</dbReference>
<dbReference type="GO" id="GO:0006418">
    <property type="term" value="P:tRNA aminoacylation for protein translation"/>
    <property type="evidence" value="ECO:0007669"/>
    <property type="project" value="InterPro"/>
</dbReference>
<evidence type="ECO:0000259" key="7">
    <source>
        <dbReference type="PROSITE" id="PS51185"/>
    </source>
</evidence>
<dbReference type="InterPro" id="IPR000738">
    <property type="entry name" value="WHEP-TRS_dom"/>
</dbReference>
<dbReference type="InterPro" id="IPR011009">
    <property type="entry name" value="Kinase-like_dom_sf"/>
</dbReference>
<evidence type="ECO:0000256" key="1">
    <source>
        <dbReference type="ARBA" id="ARBA00022598"/>
    </source>
</evidence>
<dbReference type="GO" id="GO:0004812">
    <property type="term" value="F:aminoacyl-tRNA ligase activity"/>
    <property type="evidence" value="ECO:0007669"/>
    <property type="project" value="UniProtKB-KW"/>
</dbReference>
<organism evidence="8">
    <name type="scientific">Vitis vinifera</name>
    <name type="common">Grape</name>
    <dbReference type="NCBI Taxonomy" id="29760"/>
    <lineage>
        <taxon>Eukaryota</taxon>
        <taxon>Viridiplantae</taxon>
        <taxon>Streptophyta</taxon>
        <taxon>Embryophyta</taxon>
        <taxon>Tracheophyta</taxon>
        <taxon>Spermatophyta</taxon>
        <taxon>Magnoliopsida</taxon>
        <taxon>eudicotyledons</taxon>
        <taxon>Gunneridae</taxon>
        <taxon>Pentapetalae</taxon>
        <taxon>rosids</taxon>
        <taxon>Vitales</taxon>
        <taxon>Vitaceae</taxon>
        <taxon>Viteae</taxon>
        <taxon>Vitis</taxon>
    </lineage>
</organism>
<dbReference type="GO" id="GO:0005524">
    <property type="term" value="F:ATP binding"/>
    <property type="evidence" value="ECO:0007669"/>
    <property type="project" value="UniProtKB-KW"/>
</dbReference>
<dbReference type="InterPro" id="IPR045864">
    <property type="entry name" value="aa-tRNA-synth_II/BPL/LPL"/>
</dbReference>
<dbReference type="PROSITE" id="PS51185">
    <property type="entry name" value="WHEP_TRS_2"/>
    <property type="match status" value="1"/>
</dbReference>
<feature type="region of interest" description="Disordered" evidence="6">
    <location>
        <begin position="46"/>
        <end position="65"/>
    </location>
</feature>
<feature type="domain" description="WHEP-TRS" evidence="7">
    <location>
        <begin position="211"/>
        <end position="267"/>
    </location>
</feature>
<proteinExistence type="predicted"/>
<keyword evidence="1" id="KW-0436">Ligase</keyword>
<dbReference type="SMART" id="SM00991">
    <property type="entry name" value="WHEP-TRS"/>
    <property type="match status" value="1"/>
</dbReference>
<dbReference type="EMBL" id="AM483425">
    <property type="protein sequence ID" value="CAN62126.1"/>
    <property type="molecule type" value="Genomic_DNA"/>
</dbReference>
<dbReference type="Pfam" id="PF00152">
    <property type="entry name" value="tRNA-synt_2"/>
    <property type="match status" value="1"/>
</dbReference>
<evidence type="ECO:0000256" key="5">
    <source>
        <dbReference type="ARBA" id="ARBA00023146"/>
    </source>
</evidence>
<evidence type="ECO:0000256" key="2">
    <source>
        <dbReference type="ARBA" id="ARBA00022741"/>
    </source>
</evidence>
<evidence type="ECO:0000256" key="6">
    <source>
        <dbReference type="SAM" id="MobiDB-lite"/>
    </source>
</evidence>
<dbReference type="Pfam" id="PF00069">
    <property type="entry name" value="Pkinase"/>
    <property type="match status" value="1"/>
</dbReference>
<dbReference type="OrthoDB" id="202415at2759"/>
<dbReference type="SUPFAM" id="SSF55681">
    <property type="entry name" value="Class II aaRS and biotin synthetases"/>
    <property type="match status" value="1"/>
</dbReference>
<evidence type="ECO:0000313" key="8">
    <source>
        <dbReference type="EMBL" id="CAN62126.1"/>
    </source>
</evidence>
<accession>A5C5V7</accession>
<dbReference type="AlphaFoldDB" id="A5C5V7"/>
<protein>
    <recommendedName>
        <fullName evidence="7">WHEP-TRS domain-containing protein</fullName>
    </recommendedName>
</protein>
<gene>
    <name evidence="8" type="ORF">VITISV_037579</name>
</gene>
<reference evidence="8" key="1">
    <citation type="journal article" date="2007" name="PLoS ONE">
        <title>The first genome sequence of an elite grapevine cultivar (Pinot noir Vitis vinifera L.): coping with a highly heterozygous genome.</title>
        <authorList>
            <person name="Velasco R."/>
            <person name="Zharkikh A."/>
            <person name="Troggio M."/>
            <person name="Cartwright D.A."/>
            <person name="Cestaro A."/>
            <person name="Pruss D."/>
            <person name="Pindo M."/>
            <person name="FitzGerald L.M."/>
            <person name="Vezzulli S."/>
            <person name="Reid J."/>
            <person name="Malacarne G."/>
            <person name="Iliev D."/>
            <person name="Coppola G."/>
            <person name="Wardell B."/>
            <person name="Micheletti D."/>
            <person name="Macalma T."/>
            <person name="Facci M."/>
            <person name="Mitchell J.T."/>
            <person name="Perazzolli M."/>
            <person name="Eldredge G."/>
            <person name="Gatto P."/>
            <person name="Oyzerski R."/>
            <person name="Moretto M."/>
            <person name="Gutin N."/>
            <person name="Stefanini M."/>
            <person name="Chen Y."/>
            <person name="Segala C."/>
            <person name="Davenport C."/>
            <person name="Dematte L."/>
            <person name="Mraz A."/>
            <person name="Battilana J."/>
            <person name="Stormo K."/>
            <person name="Costa F."/>
            <person name="Tao Q."/>
            <person name="Si-Ammour A."/>
            <person name="Harkins T."/>
            <person name="Lackey A."/>
            <person name="Perbost C."/>
            <person name="Taillon B."/>
            <person name="Stella A."/>
            <person name="Solovyev V."/>
            <person name="Fawcett J.A."/>
            <person name="Sterck L."/>
            <person name="Vandepoele K."/>
            <person name="Grando S.M."/>
            <person name="Toppo S."/>
            <person name="Moser C."/>
            <person name="Lanchbury J."/>
            <person name="Bogden R."/>
            <person name="Skolnick M."/>
            <person name="Sgaramella V."/>
            <person name="Bhatnagar S.K."/>
            <person name="Fontana P."/>
            <person name="Gutin A."/>
            <person name="Van de Peer Y."/>
            <person name="Salamini F."/>
            <person name="Viola R."/>
        </authorList>
    </citation>
    <scope>NUCLEOTIDE SEQUENCE</scope>
</reference>
<dbReference type="InterPro" id="IPR004364">
    <property type="entry name" value="Aa-tRNA-synt_II"/>
</dbReference>
<dbReference type="Gene3D" id="1.10.510.10">
    <property type="entry name" value="Transferase(Phosphotransferase) domain 1"/>
    <property type="match status" value="1"/>
</dbReference>
<dbReference type="Gene3D" id="3.30.930.10">
    <property type="entry name" value="Bira Bifunctional Protein, Domain 2"/>
    <property type="match status" value="1"/>
</dbReference>
<keyword evidence="3" id="KW-0067">ATP-binding</keyword>
<sequence length="545" mass="61196">MEQILGKVDAQMTGTLSWADFDAEVAETLDQMKKGHMTAEQTDVNAHAEAPSTFTPETPATGGDKEHLVPVMSIKEDDECKSIKFAVDYGNLHKQKAQRAIVEDVTENRNERDAVYLNLALEGVFETAYQVSRHHNRKDQHICHALNCMHSAIGVCHCDIKLQNLWVNLHTHQLHICDFGSSKKVAPGEPNKSYICSSRELGFGQPALCSQCLLRAVGLLMQGEAVAQLKSAKASKGEITASVAELNKAKENLSRLEERSKLKPGIPQKDGKIDYSQDFFARQAFFNVSGQLQVETYACAIGSVYTFGPTFRAEHSHTSRHLAEFWMVEPEIAFADLKDDMNCAKAYVKFLCQWLPDNCIDDMEFMAKIFDKGSIDHLRMVASMPFERISYAEAIKLLEEAVKKDKKFENKVEWGIDLASEHDQILASRQGHRCFSQMVRVPSSLLGISICLFRLETLFDEDAQIVKNAGIASFASMRIFCSPQHLGNKDLKDSTGISFRRCMQPVEKCSRDVWELFRSVDGAVHGWPTHIARSCDSFEDELLTE</sequence>